<evidence type="ECO:0000256" key="1">
    <source>
        <dbReference type="SAM" id="Coils"/>
    </source>
</evidence>
<evidence type="ECO:0000313" key="4">
    <source>
        <dbReference type="Proteomes" id="UP000002195"/>
    </source>
</evidence>
<sequence length="749" mass="85960">MFLEKEKEKESLSDSSFETMNKEVDNENIENIKKEENEKENNNNNSNNENYEDENNEDNDDNNNDEDNDNNDDDDINILLIGPSGSGKSLLINSIITYMRYDSLEGALIESSNASLATIPTIVSMSDSDDNQFNIKIGTIEDSEEEKRIVQCKSVTKKTKKYRIKNSSIQGSKTLCFIDTPGVLDSEGIRKDEENFHHILNEISKLKQLHAVCIIMKPNENRASQVFKFCINELLCHLHVSAKDNIFFCLSSTRSIHYRAGGSETKKLLALQLANLKETRNIHIELEKRTYCFDNESFNYLVCKKNGGNFSEFEESLYNLSWTTSVQELTRLLKDIISCKPHDIEKTLSINLARTMINQLIQPITICVFNINENLKAINEKKIEIENLNPDLEIDQLKKRLYTPFVNIKSLELDKRATICTNLKCISTTEKLVTTKDGQIKKLGYCCNTCNASSGKSVYSCKSIGLLGFCKVCSCYFTKHINIDTIEIREEIQLPLFNDDDDDGGGDSNEEGIKLSIKSKEEQSRISKDFLKSLQDRVEQYQNELNILTCSSVQFSSFLCKNSLLEYNDEIESYIQILISNEKSNGTNGIQSIKDLENYLESHKQQIDQFKNNLEKQKIQRDKKQKEKEIERGIFYQPSDQELQNDENEFNDNESFKSVTEIKLKINEILNLKYSGNFIKSKLSQFESLNKFYNNNNNINIDNNSNSNSNNNNNNNNNDNNNNFILSVKKSKRSSGMLSRIFNSFKNPK</sequence>
<dbReference type="KEGG" id="ddi:DDB_G0276551"/>
<proteinExistence type="predicted"/>
<dbReference type="PANTHER" id="PTHR32046">
    <property type="entry name" value="G DOMAIN-CONTAINING PROTEIN"/>
    <property type="match status" value="1"/>
</dbReference>
<evidence type="ECO:0000313" key="3">
    <source>
        <dbReference type="EMBL" id="EAL69229.1"/>
    </source>
</evidence>
<dbReference type="InterPro" id="IPR027417">
    <property type="entry name" value="P-loop_NTPase"/>
</dbReference>
<dbReference type="RefSeq" id="XP_643113.1">
    <property type="nucleotide sequence ID" value="XM_638021.1"/>
</dbReference>
<dbReference type="FunCoup" id="Q551L7">
    <property type="interactions" value="1"/>
</dbReference>
<feature type="compositionally biased region" description="Acidic residues" evidence="2">
    <location>
        <begin position="50"/>
        <end position="76"/>
    </location>
</feature>
<organism evidence="3 4">
    <name type="scientific">Dictyostelium discoideum</name>
    <name type="common">Social amoeba</name>
    <dbReference type="NCBI Taxonomy" id="44689"/>
    <lineage>
        <taxon>Eukaryota</taxon>
        <taxon>Amoebozoa</taxon>
        <taxon>Evosea</taxon>
        <taxon>Eumycetozoa</taxon>
        <taxon>Dictyostelia</taxon>
        <taxon>Dictyosteliales</taxon>
        <taxon>Dictyosteliaceae</taxon>
        <taxon>Dictyostelium</taxon>
    </lineage>
</organism>
<accession>Q551L7</accession>
<feature type="region of interest" description="Disordered" evidence="2">
    <location>
        <begin position="1"/>
        <end position="78"/>
    </location>
</feature>
<gene>
    <name evidence="3" type="ORF">DDB_G0276551</name>
</gene>
<feature type="compositionally biased region" description="Basic and acidic residues" evidence="2">
    <location>
        <begin position="20"/>
        <end position="41"/>
    </location>
</feature>
<protein>
    <submittedName>
        <fullName evidence="3">Uncharacterized protein</fullName>
    </submittedName>
</protein>
<name>Q551L7_DICDI</name>
<feature type="region of interest" description="Disordered" evidence="2">
    <location>
        <begin position="700"/>
        <end position="724"/>
    </location>
</feature>
<comment type="caution">
    <text evidence="3">The sequence shown here is derived from an EMBL/GenBank/DDBJ whole genome shotgun (WGS) entry which is preliminary data.</text>
</comment>
<dbReference type="OMA" id="MKPNENR"/>
<dbReference type="EMBL" id="AAFI02000015">
    <property type="protein sequence ID" value="EAL69229.1"/>
    <property type="molecule type" value="Genomic_DNA"/>
</dbReference>
<keyword evidence="4" id="KW-1185">Reference proteome</keyword>
<dbReference type="SUPFAM" id="SSF52540">
    <property type="entry name" value="P-loop containing nucleoside triphosphate hydrolases"/>
    <property type="match status" value="2"/>
</dbReference>
<reference evidence="3 4" key="1">
    <citation type="journal article" date="2005" name="Nature">
        <title>The genome of the social amoeba Dictyostelium discoideum.</title>
        <authorList>
            <consortium name="The Dictyostelium discoideum Sequencing Consortium"/>
            <person name="Eichinger L."/>
            <person name="Pachebat J.A."/>
            <person name="Glockner G."/>
            <person name="Rajandream M.A."/>
            <person name="Sucgang R."/>
            <person name="Berriman M."/>
            <person name="Song J."/>
            <person name="Olsen R."/>
            <person name="Szafranski K."/>
            <person name="Xu Q."/>
            <person name="Tunggal B."/>
            <person name="Kummerfeld S."/>
            <person name="Madera M."/>
            <person name="Konfortov B.A."/>
            <person name="Rivero F."/>
            <person name="Bankier A.T."/>
            <person name="Lehmann R."/>
            <person name="Hamlin N."/>
            <person name="Davies R."/>
            <person name="Gaudet P."/>
            <person name="Fey P."/>
            <person name="Pilcher K."/>
            <person name="Chen G."/>
            <person name="Saunders D."/>
            <person name="Sodergren E."/>
            <person name="Davis P."/>
            <person name="Kerhornou A."/>
            <person name="Nie X."/>
            <person name="Hall N."/>
            <person name="Anjard C."/>
            <person name="Hemphill L."/>
            <person name="Bason N."/>
            <person name="Farbrother P."/>
            <person name="Desany B."/>
            <person name="Just E."/>
            <person name="Morio T."/>
            <person name="Rost R."/>
            <person name="Churcher C."/>
            <person name="Cooper J."/>
            <person name="Haydock S."/>
            <person name="van Driessche N."/>
            <person name="Cronin A."/>
            <person name="Goodhead I."/>
            <person name="Muzny D."/>
            <person name="Mourier T."/>
            <person name="Pain A."/>
            <person name="Lu M."/>
            <person name="Harper D."/>
            <person name="Lindsay R."/>
            <person name="Hauser H."/>
            <person name="James K."/>
            <person name="Quiles M."/>
            <person name="Madan Babu M."/>
            <person name="Saito T."/>
            <person name="Buchrieser C."/>
            <person name="Wardroper A."/>
            <person name="Felder M."/>
            <person name="Thangavelu M."/>
            <person name="Johnson D."/>
            <person name="Knights A."/>
            <person name="Loulseged H."/>
            <person name="Mungall K."/>
            <person name="Oliver K."/>
            <person name="Price C."/>
            <person name="Quail M.A."/>
            <person name="Urushihara H."/>
            <person name="Hernandez J."/>
            <person name="Rabbinowitsch E."/>
            <person name="Steffen D."/>
            <person name="Sanders M."/>
            <person name="Ma J."/>
            <person name="Kohara Y."/>
            <person name="Sharp S."/>
            <person name="Simmonds M."/>
            <person name="Spiegler S."/>
            <person name="Tivey A."/>
            <person name="Sugano S."/>
            <person name="White B."/>
            <person name="Walker D."/>
            <person name="Woodward J."/>
            <person name="Winckler T."/>
            <person name="Tanaka Y."/>
            <person name="Shaulsky G."/>
            <person name="Schleicher M."/>
            <person name="Weinstock G."/>
            <person name="Rosenthal A."/>
            <person name="Cox E.C."/>
            <person name="Chisholm R.L."/>
            <person name="Gibbs R."/>
            <person name="Loomis W.F."/>
            <person name="Platzer M."/>
            <person name="Kay R.R."/>
            <person name="Williams J."/>
            <person name="Dear P.H."/>
            <person name="Noegel A.A."/>
            <person name="Barrell B."/>
            <person name="Kuspa A."/>
        </authorList>
    </citation>
    <scope>NUCLEOTIDE SEQUENCE [LARGE SCALE GENOMIC DNA]</scope>
    <source>
        <strain evidence="3 4">AX4</strain>
    </source>
</reference>
<dbReference type="GeneID" id="8620518"/>
<feature type="compositionally biased region" description="Low complexity" evidence="2">
    <location>
        <begin position="700"/>
        <end position="723"/>
    </location>
</feature>
<dbReference type="PaxDb" id="44689-DDB0217807"/>
<dbReference type="AlphaFoldDB" id="Q551L7"/>
<dbReference type="PhylomeDB" id="Q551L7"/>
<feature type="compositionally biased region" description="Basic and acidic residues" evidence="2">
    <location>
        <begin position="1"/>
        <end position="12"/>
    </location>
</feature>
<dbReference type="Gene3D" id="3.40.50.300">
    <property type="entry name" value="P-loop containing nucleotide triphosphate hydrolases"/>
    <property type="match status" value="1"/>
</dbReference>
<evidence type="ECO:0000256" key="2">
    <source>
        <dbReference type="SAM" id="MobiDB-lite"/>
    </source>
</evidence>
<dbReference type="Proteomes" id="UP000002195">
    <property type="component" value="Unassembled WGS sequence"/>
</dbReference>
<dbReference type="HOGENOM" id="CLU_025363_0_0_1"/>
<dbReference type="PANTHER" id="PTHR32046:SF13">
    <property type="entry name" value="AAA ATPASE DOMAIN-CONTAINING PROTEIN-RELATED"/>
    <property type="match status" value="1"/>
</dbReference>
<dbReference type="eggNOG" id="ENOG502SWEB">
    <property type="taxonomic scope" value="Eukaryota"/>
</dbReference>
<dbReference type="InParanoid" id="Q551L7"/>
<keyword evidence="1" id="KW-0175">Coiled coil</keyword>
<feature type="coiled-coil region" evidence="1">
    <location>
        <begin position="593"/>
        <end position="627"/>
    </location>
</feature>
<dbReference type="dictyBase" id="DDB_G0276551"/>
<dbReference type="VEuPathDB" id="AmoebaDB:DDB_G0276551"/>